<dbReference type="Proteomes" id="UP000058925">
    <property type="component" value="Chromosome"/>
</dbReference>
<evidence type="ECO:0000313" key="2">
    <source>
        <dbReference type="Proteomes" id="UP000058925"/>
    </source>
</evidence>
<dbReference type="RefSeq" id="WP_196816375.1">
    <property type="nucleotide sequence ID" value="NZ_CP012850.1"/>
</dbReference>
<dbReference type="KEGG" id="taa:NMY3_03089"/>
<reference evidence="2" key="1">
    <citation type="submission" date="2015-10" db="EMBL/GenBank/DDBJ databases">
        <title>Niche specialization of a soil ammonia-oxidizing archaeon, Candidatus Nitrosocosmicus oleophilus.</title>
        <authorList>
            <person name="Jung M.-Y."/>
            <person name="Rhee S.-K."/>
        </authorList>
    </citation>
    <scope>NUCLEOTIDE SEQUENCE [LARGE SCALE GENOMIC DNA]</scope>
    <source>
        <strain evidence="2">MY3</strain>
    </source>
</reference>
<gene>
    <name evidence="1" type="ORF">NMY3_03089</name>
</gene>
<dbReference type="EMBL" id="CP012850">
    <property type="protein sequence ID" value="ALI37276.1"/>
    <property type="molecule type" value="Genomic_DNA"/>
</dbReference>
<protein>
    <submittedName>
        <fullName evidence="1">Uncharacterized protein</fullName>
    </submittedName>
</protein>
<proteinExistence type="predicted"/>
<dbReference type="OrthoDB" id="11498at2157"/>
<dbReference type="GeneID" id="60422953"/>
<name>A0A654M3Q8_9ARCH</name>
<organism evidence="1 2">
    <name type="scientific">Candidatus Nitrosocosmicus oleophilus</name>
    <dbReference type="NCBI Taxonomy" id="1353260"/>
    <lineage>
        <taxon>Archaea</taxon>
        <taxon>Nitrososphaerota</taxon>
        <taxon>Nitrososphaeria</taxon>
        <taxon>Nitrososphaerales</taxon>
        <taxon>Nitrososphaeraceae</taxon>
        <taxon>Candidatus Nitrosocosmicus</taxon>
    </lineage>
</organism>
<dbReference type="AlphaFoldDB" id="A0A654M3Q8"/>
<keyword evidence="2" id="KW-1185">Reference proteome</keyword>
<accession>A0A654M3Q8</accession>
<sequence length="307" mass="35879">MDKHISYLLGSKFPGLDSILIGCHADNGIVPHECCEYDIITLHDKNMPLHQDLIHKKGPILVRNNESIYEISILSVQEFIENSNINYAKFVQFPSQILRSNIVNHFVDKCNKYHKSFNFNLKTNTIRNICEITNLHNLLSSEIVDEKFISFQLKMISLKTLKIIIQYHLNSEDRPSHLKYQINLVKQNENLKTREHIDLLLEYIGTDRANISTLTRSEKSLRFLIRGEDMSSNSILLDKLDFFKKRSMYVDGVLLISNFILDRTFDNDQLIKKYNKLLNLITDIQIKEKITMLKEVNLLLEINKNLI</sequence>
<evidence type="ECO:0000313" key="1">
    <source>
        <dbReference type="EMBL" id="ALI37276.1"/>
    </source>
</evidence>